<keyword evidence="9" id="KW-1185">Reference proteome</keyword>
<evidence type="ECO:0000256" key="6">
    <source>
        <dbReference type="ARBA" id="ARBA00023295"/>
    </source>
</evidence>
<dbReference type="InterPro" id="IPR052054">
    <property type="entry name" value="Oxidative_DNA_repair_enzyme"/>
</dbReference>
<evidence type="ECO:0000256" key="3">
    <source>
        <dbReference type="ARBA" id="ARBA00023204"/>
    </source>
</evidence>
<keyword evidence="4" id="KW-0456">Lyase</keyword>
<evidence type="ECO:0000259" key="7">
    <source>
        <dbReference type="Pfam" id="PF07934"/>
    </source>
</evidence>
<protein>
    <submittedName>
        <fullName evidence="8">8-oxoguanine DNA glycosylase</fullName>
    </submittedName>
</protein>
<dbReference type="GO" id="GO:0006289">
    <property type="term" value="P:nucleotide-excision repair"/>
    <property type="evidence" value="ECO:0007669"/>
    <property type="project" value="InterPro"/>
</dbReference>
<keyword evidence="2" id="KW-0378">Hydrolase</keyword>
<evidence type="ECO:0000256" key="2">
    <source>
        <dbReference type="ARBA" id="ARBA00022801"/>
    </source>
</evidence>
<feature type="domain" description="8-oxoguanine DNA glycosylase N-terminal" evidence="7">
    <location>
        <begin position="33"/>
        <end position="204"/>
    </location>
</feature>
<dbReference type="InterPro" id="IPR011257">
    <property type="entry name" value="DNA_glycosylase"/>
</dbReference>
<accession>A0A0R0M4G1</accession>
<evidence type="ECO:0000313" key="9">
    <source>
        <dbReference type="Proteomes" id="UP000051530"/>
    </source>
</evidence>
<proteinExistence type="predicted"/>
<dbReference type="InterPro" id="IPR023170">
    <property type="entry name" value="HhH_base_excis_C"/>
</dbReference>
<gene>
    <name evidence="8" type="ORF">M153_2990001533</name>
</gene>
<name>A0A0R0M4G1_9MICR</name>
<dbReference type="OrthoDB" id="238681at2759"/>
<organism evidence="8 9">
    <name type="scientific">Pseudoloma neurophilia</name>
    <dbReference type="NCBI Taxonomy" id="146866"/>
    <lineage>
        <taxon>Eukaryota</taxon>
        <taxon>Fungi</taxon>
        <taxon>Fungi incertae sedis</taxon>
        <taxon>Microsporidia</taxon>
        <taxon>Pseudoloma</taxon>
    </lineage>
</organism>
<dbReference type="EMBL" id="LGUB01000095">
    <property type="protein sequence ID" value="KRH94319.1"/>
    <property type="molecule type" value="Genomic_DNA"/>
</dbReference>
<sequence length="459" mass="53327">MSNKFLGVGFCPYKMDMTSLSNNEQPDWHLLTCNASLNLSLTFNSGQVFHFVETTSEEDRKNIFSEWTGVISRNCYTFQQRKDGNVYFYVHQSRDSSEGKASSSLTLLSIDEHISLLKSYFSLDDDYKEILKNWVNKIVIKTDYTDHMKRLILEELANSSYFCLKPYEKENLDNYNHKSIEYLKNTLLNNLDDFSGLRLLNADLCQTIFSFLCSQNNFIGRIKQNVRLLYSLGEMITKYKIYDFHTFPELKILADEKNYEIFKSLGYRDKYVIETAKTLSKIIANPEVAVQYLSGNQPTAGKRRRVIKESEADELSAHQKYIKSTKYEPNTLLLSFATINDILLVKLLTKSSYTELLEFYKRMPGISDKVADCILLYACNFKHVVPFDAHMIRVGKSLFSNETKKTNNLNKTELNKLRALFFDIFGEFAGLAQLFMFDRSVQKSKNTRKQPKNEQFNVK</sequence>
<dbReference type="SUPFAM" id="SSF55945">
    <property type="entry name" value="TATA-box binding protein-like"/>
    <property type="match status" value="1"/>
</dbReference>
<comment type="caution">
    <text evidence="8">The sequence shown here is derived from an EMBL/GenBank/DDBJ whole genome shotgun (WGS) entry which is preliminary data.</text>
</comment>
<keyword evidence="1" id="KW-0227">DNA damage</keyword>
<dbReference type="GO" id="GO:0016829">
    <property type="term" value="F:lyase activity"/>
    <property type="evidence" value="ECO:0007669"/>
    <property type="project" value="UniProtKB-KW"/>
</dbReference>
<keyword evidence="5" id="KW-0511">Multifunctional enzyme</keyword>
<dbReference type="PANTHER" id="PTHR10242:SF2">
    <property type="entry name" value="N-GLYCOSYLASE_DNA LYASE"/>
    <property type="match status" value="1"/>
</dbReference>
<dbReference type="PANTHER" id="PTHR10242">
    <property type="entry name" value="8-OXOGUANINE DNA GLYCOSYLASE"/>
    <property type="match status" value="1"/>
</dbReference>
<dbReference type="Proteomes" id="UP000051530">
    <property type="component" value="Unassembled WGS sequence"/>
</dbReference>
<keyword evidence="3" id="KW-0234">DNA repair</keyword>
<evidence type="ECO:0000256" key="5">
    <source>
        <dbReference type="ARBA" id="ARBA00023268"/>
    </source>
</evidence>
<dbReference type="Gene3D" id="1.10.340.30">
    <property type="entry name" value="Hypothetical protein, domain 2"/>
    <property type="match status" value="1"/>
</dbReference>
<evidence type="ECO:0000313" key="8">
    <source>
        <dbReference type="EMBL" id="KRH94319.1"/>
    </source>
</evidence>
<dbReference type="InterPro" id="IPR012904">
    <property type="entry name" value="OGG_N"/>
</dbReference>
<evidence type="ECO:0000256" key="1">
    <source>
        <dbReference type="ARBA" id="ARBA00022763"/>
    </source>
</evidence>
<reference evidence="8 9" key="1">
    <citation type="submission" date="2015-07" db="EMBL/GenBank/DDBJ databases">
        <title>The genome of Pseudoloma neurophilia, a relevant intracellular parasite of the zebrafish.</title>
        <authorList>
            <person name="Ndikumana S."/>
            <person name="Pelin A."/>
            <person name="Sanders J."/>
            <person name="Corradi N."/>
        </authorList>
    </citation>
    <scope>NUCLEOTIDE SEQUENCE [LARGE SCALE GENOMIC DNA]</scope>
    <source>
        <strain evidence="8 9">MK1</strain>
    </source>
</reference>
<dbReference type="GO" id="GO:0008534">
    <property type="term" value="F:oxidized purine nucleobase lesion DNA N-glycosylase activity"/>
    <property type="evidence" value="ECO:0007669"/>
    <property type="project" value="InterPro"/>
</dbReference>
<dbReference type="Gene3D" id="1.10.1670.10">
    <property type="entry name" value="Helix-hairpin-Helix base-excision DNA repair enzymes (C-terminal)"/>
    <property type="match status" value="1"/>
</dbReference>
<dbReference type="GO" id="GO:0003684">
    <property type="term" value="F:damaged DNA binding"/>
    <property type="evidence" value="ECO:0007669"/>
    <property type="project" value="InterPro"/>
</dbReference>
<dbReference type="SUPFAM" id="SSF48150">
    <property type="entry name" value="DNA-glycosylase"/>
    <property type="match status" value="1"/>
</dbReference>
<evidence type="ECO:0000256" key="4">
    <source>
        <dbReference type="ARBA" id="ARBA00023239"/>
    </source>
</evidence>
<keyword evidence="6" id="KW-0326">Glycosidase</keyword>
<dbReference type="AlphaFoldDB" id="A0A0R0M4G1"/>
<dbReference type="VEuPathDB" id="MicrosporidiaDB:M153_2990001533"/>
<dbReference type="Gene3D" id="3.30.310.40">
    <property type="match status" value="1"/>
</dbReference>
<dbReference type="Pfam" id="PF07934">
    <property type="entry name" value="OGG_N"/>
    <property type="match status" value="1"/>
</dbReference>